<sequence length="45" mass="5055">MFSPIPLRTLDKAEDTGFSGPTLEFFDSADCLKEVSLLYLSCMHK</sequence>
<accession>C0CMT9</accession>
<dbReference type="AlphaFoldDB" id="C0CMT9"/>
<dbReference type="HOGENOM" id="CLU_3196704_0_0_9"/>
<gene>
    <name evidence="1" type="ORF">RUMHYD_02177</name>
</gene>
<organism evidence="1 2">
    <name type="scientific">Blautia hydrogenotrophica (strain DSM 10507 / JCM 14656 / S5a33)</name>
    <name type="common">Ruminococcus hydrogenotrophicus</name>
    <dbReference type="NCBI Taxonomy" id="476272"/>
    <lineage>
        <taxon>Bacteria</taxon>
        <taxon>Bacillati</taxon>
        <taxon>Bacillota</taxon>
        <taxon>Clostridia</taxon>
        <taxon>Lachnospirales</taxon>
        <taxon>Lachnospiraceae</taxon>
        <taxon>Blautia</taxon>
    </lineage>
</organism>
<dbReference type="Proteomes" id="UP000003100">
    <property type="component" value="Unassembled WGS sequence"/>
</dbReference>
<dbReference type="EMBL" id="ACBZ01000116">
    <property type="protein sequence ID" value="EEG48909.1"/>
    <property type="molecule type" value="Genomic_DNA"/>
</dbReference>
<evidence type="ECO:0000313" key="2">
    <source>
        <dbReference type="Proteomes" id="UP000003100"/>
    </source>
</evidence>
<protein>
    <submittedName>
        <fullName evidence="1">Uncharacterized protein</fullName>
    </submittedName>
</protein>
<keyword evidence="2" id="KW-1185">Reference proteome</keyword>
<name>C0CMT9_BLAHS</name>
<reference evidence="1 2" key="1">
    <citation type="submission" date="2009-01" db="EMBL/GenBank/DDBJ databases">
        <authorList>
            <person name="Fulton L."/>
            <person name="Clifton S."/>
            <person name="Fulton B."/>
            <person name="Xu J."/>
            <person name="Minx P."/>
            <person name="Pepin K.H."/>
            <person name="Johnson M."/>
            <person name="Bhonagiri V."/>
            <person name="Nash W.E."/>
            <person name="Mardis E.R."/>
            <person name="Wilson R.K."/>
        </authorList>
    </citation>
    <scope>NUCLEOTIDE SEQUENCE [LARGE SCALE GENOMIC DNA]</scope>
    <source>
        <strain evidence="2">DSM 10507 / JCM 14656 / S5a33</strain>
    </source>
</reference>
<comment type="caution">
    <text evidence="1">The sequence shown here is derived from an EMBL/GenBank/DDBJ whole genome shotgun (WGS) entry which is preliminary data.</text>
</comment>
<reference evidence="1 2" key="2">
    <citation type="submission" date="2009-02" db="EMBL/GenBank/DDBJ databases">
        <title>Draft genome sequence of Blautia hydrogenotrophica DSM 10507 (Ruminococcus hydrogenotrophicus DSM 10507).</title>
        <authorList>
            <person name="Sudarsanam P."/>
            <person name="Ley R."/>
            <person name="Guruge J."/>
            <person name="Turnbaugh P.J."/>
            <person name="Mahowald M."/>
            <person name="Liep D."/>
            <person name="Gordon J."/>
        </authorList>
    </citation>
    <scope>NUCLEOTIDE SEQUENCE [LARGE SCALE GENOMIC DNA]</scope>
    <source>
        <strain evidence="2">DSM 10507 / JCM 14656 / S5a33</strain>
    </source>
</reference>
<proteinExistence type="predicted"/>
<evidence type="ECO:0000313" key="1">
    <source>
        <dbReference type="EMBL" id="EEG48909.1"/>
    </source>
</evidence>
<dbReference type="PATRIC" id="fig|476272.21.peg.1607"/>